<feature type="non-terminal residue" evidence="4">
    <location>
        <position position="1"/>
    </location>
</feature>
<dbReference type="OrthoDB" id="630895at2759"/>
<comment type="similarity">
    <text evidence="1">Belongs to the patatin family.</text>
</comment>
<proteinExistence type="inferred from homology"/>
<dbReference type="EMBL" id="RWGY01000007">
    <property type="protein sequence ID" value="TVU41152.1"/>
    <property type="molecule type" value="Genomic_DNA"/>
</dbReference>
<evidence type="ECO:0000313" key="4">
    <source>
        <dbReference type="EMBL" id="TVU41152.1"/>
    </source>
</evidence>
<dbReference type="Proteomes" id="UP000324897">
    <property type="component" value="Chromosome 4"/>
</dbReference>
<sequence>MYSAEDRRMRSASSSAAYFGRVFGDLTLRDTVRPLLVPCYDLPTRAPFFSRADAAQSPAQDFRLRNACALPGELIIDHNTRIEQCLVFQRVRPLAVVSPSSHRMLRITIRLAIK</sequence>
<evidence type="ECO:0000313" key="5">
    <source>
        <dbReference type="Proteomes" id="UP000324897"/>
    </source>
</evidence>
<evidence type="ECO:0000256" key="2">
    <source>
        <dbReference type="ARBA" id="ARBA00022801"/>
    </source>
</evidence>
<dbReference type="AlphaFoldDB" id="A0A5J9VXJ5"/>
<name>A0A5J9VXJ5_9POAL</name>
<protein>
    <submittedName>
        <fullName evidence="4">Uncharacterized protein</fullName>
    </submittedName>
</protein>
<dbReference type="PANTHER" id="PTHR32241">
    <property type="entry name" value="PATATIN-LIKE PROTEIN 6"/>
    <property type="match status" value="1"/>
</dbReference>
<gene>
    <name evidence="4" type="ORF">EJB05_14650</name>
</gene>
<reference evidence="4 5" key="1">
    <citation type="journal article" date="2019" name="Sci. Rep.">
        <title>A high-quality genome of Eragrostis curvula grass provides insights into Poaceae evolution and supports new strategies to enhance forage quality.</title>
        <authorList>
            <person name="Carballo J."/>
            <person name="Santos B.A.C.M."/>
            <person name="Zappacosta D."/>
            <person name="Garbus I."/>
            <person name="Selva J.P."/>
            <person name="Gallo C.A."/>
            <person name="Diaz A."/>
            <person name="Albertini E."/>
            <person name="Caccamo M."/>
            <person name="Echenique V."/>
        </authorList>
    </citation>
    <scope>NUCLEOTIDE SEQUENCE [LARGE SCALE GENOMIC DNA]</scope>
    <source>
        <strain evidence="5">cv. Victoria</strain>
        <tissue evidence="4">Leaf</tissue>
    </source>
</reference>
<accession>A0A5J9VXJ5</accession>
<evidence type="ECO:0000256" key="3">
    <source>
        <dbReference type="ARBA" id="ARBA00022963"/>
    </source>
</evidence>
<dbReference type="GO" id="GO:0016787">
    <property type="term" value="F:hydrolase activity"/>
    <property type="evidence" value="ECO:0007669"/>
    <property type="project" value="UniProtKB-KW"/>
</dbReference>
<keyword evidence="5" id="KW-1185">Reference proteome</keyword>
<evidence type="ECO:0000256" key="1">
    <source>
        <dbReference type="ARBA" id="ARBA00010240"/>
    </source>
</evidence>
<comment type="caution">
    <text evidence="4">The sequence shown here is derived from an EMBL/GenBank/DDBJ whole genome shotgun (WGS) entry which is preliminary data.</text>
</comment>
<keyword evidence="3" id="KW-0442">Lipid degradation</keyword>
<dbReference type="Gramene" id="TVU41152">
    <property type="protein sequence ID" value="TVU41152"/>
    <property type="gene ID" value="EJB05_14650"/>
</dbReference>
<dbReference type="GO" id="GO:0016042">
    <property type="term" value="P:lipid catabolic process"/>
    <property type="evidence" value="ECO:0007669"/>
    <property type="project" value="UniProtKB-KW"/>
</dbReference>
<keyword evidence="3" id="KW-0443">Lipid metabolism</keyword>
<keyword evidence="2" id="KW-0378">Hydrolase</keyword>
<dbReference type="PANTHER" id="PTHR32241:SF8">
    <property type="entry name" value="PATATIN-LIKE PROTEIN 3"/>
    <property type="match status" value="1"/>
</dbReference>
<organism evidence="4 5">
    <name type="scientific">Eragrostis curvula</name>
    <name type="common">weeping love grass</name>
    <dbReference type="NCBI Taxonomy" id="38414"/>
    <lineage>
        <taxon>Eukaryota</taxon>
        <taxon>Viridiplantae</taxon>
        <taxon>Streptophyta</taxon>
        <taxon>Embryophyta</taxon>
        <taxon>Tracheophyta</taxon>
        <taxon>Spermatophyta</taxon>
        <taxon>Magnoliopsida</taxon>
        <taxon>Liliopsida</taxon>
        <taxon>Poales</taxon>
        <taxon>Poaceae</taxon>
        <taxon>PACMAD clade</taxon>
        <taxon>Chloridoideae</taxon>
        <taxon>Eragrostideae</taxon>
        <taxon>Eragrostidinae</taxon>
        <taxon>Eragrostis</taxon>
    </lineage>
</organism>